<comment type="similarity">
    <text evidence="2">Belongs to the flavin monoamine oxidase family.</text>
</comment>
<evidence type="ECO:0000259" key="5">
    <source>
        <dbReference type="Pfam" id="PF01593"/>
    </source>
</evidence>
<dbReference type="GO" id="GO:0016491">
    <property type="term" value="F:oxidoreductase activity"/>
    <property type="evidence" value="ECO:0007669"/>
    <property type="project" value="UniProtKB-KW"/>
</dbReference>
<dbReference type="AlphaFoldDB" id="A0A511HKJ2"/>
<organism evidence="6 9">
    <name type="scientific">Myxococcus virescens</name>
    <dbReference type="NCBI Taxonomy" id="83456"/>
    <lineage>
        <taxon>Bacteria</taxon>
        <taxon>Pseudomonadati</taxon>
        <taxon>Myxococcota</taxon>
        <taxon>Myxococcia</taxon>
        <taxon>Myxococcales</taxon>
        <taxon>Cystobacterineae</taxon>
        <taxon>Myxococcaceae</taxon>
        <taxon>Myxococcus</taxon>
    </lineage>
</organism>
<dbReference type="InterPro" id="IPR050703">
    <property type="entry name" value="Flavin_MAO"/>
</dbReference>
<evidence type="ECO:0000313" key="9">
    <source>
        <dbReference type="Proteomes" id="UP000321224"/>
    </source>
</evidence>
<evidence type="ECO:0000313" key="7">
    <source>
        <dbReference type="EMBL" id="SDE85609.1"/>
    </source>
</evidence>
<feature type="domain" description="Amine oxidase" evidence="5">
    <location>
        <begin position="12"/>
        <end position="454"/>
    </location>
</feature>
<dbReference type="Gene3D" id="3.90.660.10">
    <property type="match status" value="1"/>
</dbReference>
<dbReference type="EMBL" id="BJVY01000040">
    <property type="protein sequence ID" value="GEL73914.1"/>
    <property type="molecule type" value="Genomic_DNA"/>
</dbReference>
<comment type="cofactor">
    <cofactor evidence="1">
        <name>FAD</name>
        <dbReference type="ChEBI" id="CHEBI:57692"/>
    </cofactor>
</comment>
<dbReference type="PANTHER" id="PTHR43563:SF1">
    <property type="entry name" value="AMINE OXIDASE [FLAVIN-CONTAINING] B"/>
    <property type="match status" value="1"/>
</dbReference>
<dbReference type="PRINTS" id="PR00757">
    <property type="entry name" value="AMINEOXDASEF"/>
</dbReference>
<dbReference type="InterPro" id="IPR001613">
    <property type="entry name" value="Flavin_amine_oxidase"/>
</dbReference>
<sequence length="469" mass="50486">MSERVIILGAGLAGLAAAHALVLAGRDVVVLEARSRVGGRVLTLRQPFVDGMYAEAGAKYVLSGHSTVLGLARRLGLELDPLPVPHTSALRPFHLRGRRILAPFGDDTGLPHVLRADEQQLGLSGLYRRYVSLLVEAVGDPFHESWPGPGATHLDGLTLREALAERGASSAAIDAVSLGRFDLVGDGIDASSALGVLRRELLTVGRGGSSAYTLRGGSDRLPVALAEALGGRIQFGWAAKRIEQEQGTVRVYCRGSTGEHRTFTAERLVCAIPFSVLRGVELVPAFSADKLRAIRELEHTSVVRTFIQYRRRLWTEWGWSSGWLTDLPIMHVLDAAPTQPPPSGILEAYRVGPCARAAGLLSEEERIAMAVRGLSQFAPELSSEVQCGTSYAWDLDPWARGAFAWFRPRQLTQWGRALTTREGRVHFAGDQTSPMPGWMEGALLSGQRAALEILSGASGACMAEGLHGA</sequence>
<dbReference type="InterPro" id="IPR036188">
    <property type="entry name" value="FAD/NAD-bd_sf"/>
</dbReference>
<name>A0A511HKJ2_9BACT</name>
<evidence type="ECO:0000256" key="1">
    <source>
        <dbReference type="ARBA" id="ARBA00001974"/>
    </source>
</evidence>
<dbReference type="InterPro" id="IPR002937">
    <property type="entry name" value="Amino_oxidase"/>
</dbReference>
<dbReference type="Proteomes" id="UP000321224">
    <property type="component" value="Unassembled WGS sequence"/>
</dbReference>
<accession>A0A511HKJ2</accession>
<proteinExistence type="inferred from homology"/>
<dbReference type="RefSeq" id="WP_090493166.1">
    <property type="nucleotide sequence ID" value="NZ_BJVY01000040.1"/>
</dbReference>
<reference evidence="7 8" key="1">
    <citation type="submission" date="2016-10" db="EMBL/GenBank/DDBJ databases">
        <authorList>
            <person name="Varghese N."/>
            <person name="Submissions S."/>
        </authorList>
    </citation>
    <scope>NUCLEOTIDE SEQUENCE [LARGE SCALE GENOMIC DNA]</scope>
    <source>
        <strain evidence="7 8">DSM 2260</strain>
    </source>
</reference>
<dbReference type="Proteomes" id="UP000198717">
    <property type="component" value="Unassembled WGS sequence"/>
</dbReference>
<evidence type="ECO:0000313" key="8">
    <source>
        <dbReference type="Proteomes" id="UP000198717"/>
    </source>
</evidence>
<comment type="caution">
    <text evidence="6">The sequence shown here is derived from an EMBL/GenBank/DDBJ whole genome shotgun (WGS) entry which is preliminary data.</text>
</comment>
<evidence type="ECO:0000256" key="4">
    <source>
        <dbReference type="PIRSR" id="PIRSR601613-1"/>
    </source>
</evidence>
<protein>
    <submittedName>
        <fullName evidence="7">Monoamine oxidase</fullName>
    </submittedName>
    <submittedName>
        <fullName evidence="6">Putative L-amino-acid oxidase YobN</fullName>
    </submittedName>
</protein>
<dbReference type="SUPFAM" id="SSF51905">
    <property type="entry name" value="FAD/NAD(P)-binding domain"/>
    <property type="match status" value="1"/>
</dbReference>
<keyword evidence="3" id="KW-0560">Oxidoreductase</keyword>
<feature type="binding site" evidence="4">
    <location>
        <begin position="32"/>
        <end position="33"/>
    </location>
    <ligand>
        <name>FAD</name>
        <dbReference type="ChEBI" id="CHEBI:57692"/>
    </ligand>
</feature>
<dbReference type="EMBL" id="FNAJ01000013">
    <property type="protein sequence ID" value="SDE85609.1"/>
    <property type="molecule type" value="Genomic_DNA"/>
</dbReference>
<dbReference type="Pfam" id="PF01593">
    <property type="entry name" value="Amino_oxidase"/>
    <property type="match status" value="1"/>
</dbReference>
<evidence type="ECO:0000313" key="6">
    <source>
        <dbReference type="EMBL" id="GEL73914.1"/>
    </source>
</evidence>
<evidence type="ECO:0000256" key="2">
    <source>
        <dbReference type="ARBA" id="ARBA00005995"/>
    </source>
</evidence>
<gene>
    <name evidence="6" type="primary">yobN</name>
    <name evidence="6" type="ORF">MVI01_56980</name>
    <name evidence="7" type="ORF">SAMN04488504_113111</name>
</gene>
<keyword evidence="8" id="KW-1185">Reference proteome</keyword>
<dbReference type="SUPFAM" id="SSF54373">
    <property type="entry name" value="FAD-linked reductases, C-terminal domain"/>
    <property type="match status" value="1"/>
</dbReference>
<dbReference type="Gene3D" id="3.50.50.60">
    <property type="entry name" value="FAD/NAD(P)-binding domain"/>
    <property type="match status" value="1"/>
</dbReference>
<dbReference type="PANTHER" id="PTHR43563">
    <property type="entry name" value="AMINE OXIDASE"/>
    <property type="match status" value="1"/>
</dbReference>
<evidence type="ECO:0000256" key="3">
    <source>
        <dbReference type="ARBA" id="ARBA00023002"/>
    </source>
</evidence>
<reference evidence="6 9" key="2">
    <citation type="submission" date="2019-07" db="EMBL/GenBank/DDBJ databases">
        <title>Whole genome shotgun sequence of Myxococcus virescens NBRC 100334.</title>
        <authorList>
            <person name="Hosoyama A."/>
            <person name="Uohara A."/>
            <person name="Ohji S."/>
            <person name="Ichikawa N."/>
        </authorList>
    </citation>
    <scope>NUCLEOTIDE SEQUENCE [LARGE SCALE GENOMIC DNA]</scope>
    <source>
        <strain evidence="6 9">NBRC 100334</strain>
    </source>
</reference>
<dbReference type="Gene3D" id="1.10.405.10">
    <property type="entry name" value="Guanine Nucleotide Dissociation Inhibitor, domain 1"/>
    <property type="match status" value="1"/>
</dbReference>